<dbReference type="EMBL" id="SNRY01005578">
    <property type="protein sequence ID" value="KAA6314601.1"/>
    <property type="molecule type" value="Genomic_DNA"/>
</dbReference>
<dbReference type="AlphaFoldDB" id="A0A5J4Q0H2"/>
<protein>
    <submittedName>
        <fullName evidence="1">Uncharacterized protein</fullName>
    </submittedName>
</protein>
<feature type="non-terminal residue" evidence="1">
    <location>
        <position position="491"/>
    </location>
</feature>
<proteinExistence type="predicted"/>
<comment type="caution">
    <text evidence="1">The sequence shown here is derived from an EMBL/GenBank/DDBJ whole genome shotgun (WGS) entry which is preliminary data.</text>
</comment>
<name>A0A5J4Q0H2_9ZZZZ</name>
<feature type="non-terminal residue" evidence="1">
    <location>
        <position position="1"/>
    </location>
</feature>
<reference evidence="1" key="1">
    <citation type="submission" date="2019-03" db="EMBL/GenBank/DDBJ databases">
        <title>Single cell metagenomics reveals metabolic interactions within the superorganism composed of flagellate Streblomastix strix and complex community of Bacteroidetes bacteria on its surface.</title>
        <authorList>
            <person name="Treitli S.C."/>
            <person name="Kolisko M."/>
            <person name="Husnik F."/>
            <person name="Keeling P."/>
            <person name="Hampl V."/>
        </authorList>
    </citation>
    <scope>NUCLEOTIDE SEQUENCE</scope>
    <source>
        <strain evidence="1">STM</strain>
    </source>
</reference>
<sequence length="491" mass="55929">ELSNLLFREVMLLDNFTNHQYGASAVYSYNSRLHIADIKTTFFKGFSPKFFQWNSPYNGVESPTGGTQSRFWIEVELQTGAITQKVYADIDFVVRQKMFFSALLSYPDIRAKRMTVYEHSSIGTWKKLKSLELLSHDFLNIAYYLNEDTNPIMEDASEQYLIPPPTNIPVTLAEQNKIKISELNNPVLFPVLNTYQIGSGNILNIASNIMNVSDRNFGQYPLYIFTTQGIWTLSVGTGEVVYSTLSAPTYYDTPTSPVVCSTPFGVVFTTRRGLCIINGMQVDFISPQIEQPSIPYNIDFPPQAAAAIHRFNVIPFPEYLKNIELILYNSGENEIIVCDKESPYNYVFNIPSQACYLSTEVIEAEVKNVFLRLLVLEGLAVKDYAQSGQTSAKASFITRPLLWGTPDIKKLERIMLRATLHNLTGTSAVMIHPRPRRRKFQPHARHYSSTRKLQRCRYGAAWWNQIPAISLFLRSHYGRNHPHQLPRSGSK</sequence>
<gene>
    <name evidence="1" type="ORF">EZS27_034808</name>
</gene>
<organism evidence="1">
    <name type="scientific">termite gut metagenome</name>
    <dbReference type="NCBI Taxonomy" id="433724"/>
    <lineage>
        <taxon>unclassified sequences</taxon>
        <taxon>metagenomes</taxon>
        <taxon>organismal metagenomes</taxon>
    </lineage>
</organism>
<evidence type="ECO:0000313" key="1">
    <source>
        <dbReference type="EMBL" id="KAA6314601.1"/>
    </source>
</evidence>
<accession>A0A5J4Q0H2</accession>